<evidence type="ECO:0000256" key="2">
    <source>
        <dbReference type="ARBA" id="ARBA00022692"/>
    </source>
</evidence>
<dbReference type="PANTHER" id="PTHR14402">
    <property type="entry name" value="RECEPTOR TRANSPORTING PROTEIN"/>
    <property type="match status" value="1"/>
</dbReference>
<sequence length="317" mass="35447">MLFSDASTWEKMFQELIQEEKPKAKWTLQLDKNILPDDLALGWRQYQQTGLGRFQCSICSRHWVSAQVKILCHLYREPGKLQGRVLMRIFAQRCQKCTRSKFENPEFSTESMQRILENLVSYILRKYYGHGLKKTPSTLNERVPLDGPHDTANCEACTLGYHGGCAFAYEAKLPKSPSSPPTIYSSSPLKSHSTSPPKSYSSSPPKSHSTSPPKSYSSSPPKSHSTSPPKSYSSSPPKSHSTSPPKSYSSSPPKSHSTSPPKSYSSSPPKSHSPSPQTYNISFENMHSQEHRESHNPGLIAAFSLAALTFIRLLLKW</sequence>
<evidence type="ECO:0000256" key="5">
    <source>
        <dbReference type="ARBA" id="ARBA00022833"/>
    </source>
</evidence>
<comment type="subcellular location">
    <subcellularLocation>
        <location evidence="1">Membrane</location>
        <topology evidence="1">Single-pass membrane protein</topology>
    </subcellularLocation>
</comment>
<keyword evidence="3" id="KW-0479">Metal-binding</keyword>
<dbReference type="EMBL" id="CALSGD010001453">
    <property type="protein sequence ID" value="CAH6792215.1"/>
    <property type="molecule type" value="Genomic_DNA"/>
</dbReference>
<evidence type="ECO:0000256" key="4">
    <source>
        <dbReference type="ARBA" id="ARBA00022771"/>
    </source>
</evidence>
<evidence type="ECO:0000313" key="10">
    <source>
        <dbReference type="EMBL" id="CAH6792215.1"/>
    </source>
</evidence>
<name>A0AAU9ZKC1_PHORO</name>
<dbReference type="Proteomes" id="UP001152836">
    <property type="component" value="Unassembled WGS sequence"/>
</dbReference>
<keyword evidence="5" id="KW-0862">Zinc</keyword>
<gene>
    <name evidence="10" type="primary">Rtp4</name>
    <name evidence="10" type="ORF">PHOROB_LOCUS9206</name>
</gene>
<dbReference type="InterPro" id="IPR027377">
    <property type="entry name" value="ZAR1/RTP1-5-like_Znf-3CxxC"/>
</dbReference>
<dbReference type="GO" id="GO:0016020">
    <property type="term" value="C:membrane"/>
    <property type="evidence" value="ECO:0007669"/>
    <property type="project" value="UniProtKB-SubCell"/>
</dbReference>
<dbReference type="GO" id="GO:0008270">
    <property type="term" value="F:zinc ion binding"/>
    <property type="evidence" value="ECO:0007669"/>
    <property type="project" value="UniProtKB-KW"/>
</dbReference>
<evidence type="ECO:0000259" key="9">
    <source>
        <dbReference type="SMART" id="SM01328"/>
    </source>
</evidence>
<evidence type="ECO:0000256" key="3">
    <source>
        <dbReference type="ARBA" id="ARBA00022723"/>
    </source>
</evidence>
<dbReference type="GO" id="GO:0051205">
    <property type="term" value="P:protein insertion into membrane"/>
    <property type="evidence" value="ECO:0007669"/>
    <property type="project" value="TreeGrafter"/>
</dbReference>
<dbReference type="PANTHER" id="PTHR14402:SF8">
    <property type="entry name" value="RECEPTOR-TRANSPORTING PROTEIN 4"/>
    <property type="match status" value="1"/>
</dbReference>
<keyword evidence="6" id="KW-1133">Transmembrane helix</keyword>
<evidence type="ECO:0000256" key="1">
    <source>
        <dbReference type="ARBA" id="ARBA00004167"/>
    </source>
</evidence>
<dbReference type="AlphaFoldDB" id="A0AAU9ZKC1"/>
<keyword evidence="4" id="KW-0863">Zinc-finger</keyword>
<dbReference type="SMART" id="SM01328">
    <property type="entry name" value="zf-3CxxC"/>
    <property type="match status" value="1"/>
</dbReference>
<dbReference type="GO" id="GO:0001580">
    <property type="term" value="P:detection of chemical stimulus involved in sensory perception of bitter taste"/>
    <property type="evidence" value="ECO:0007669"/>
    <property type="project" value="TreeGrafter"/>
</dbReference>
<accession>A0AAU9ZKC1</accession>
<feature type="region of interest" description="Disordered" evidence="8">
    <location>
        <begin position="174"/>
        <end position="282"/>
    </location>
</feature>
<proteinExistence type="predicted"/>
<dbReference type="GO" id="GO:0031849">
    <property type="term" value="F:olfactory receptor binding"/>
    <property type="evidence" value="ECO:0007669"/>
    <property type="project" value="TreeGrafter"/>
</dbReference>
<dbReference type="GO" id="GO:0006612">
    <property type="term" value="P:protein targeting to membrane"/>
    <property type="evidence" value="ECO:0007669"/>
    <property type="project" value="TreeGrafter"/>
</dbReference>
<dbReference type="InterPro" id="IPR026096">
    <property type="entry name" value="R-trans_p"/>
</dbReference>
<evidence type="ECO:0000256" key="6">
    <source>
        <dbReference type="ARBA" id="ARBA00022989"/>
    </source>
</evidence>
<protein>
    <submittedName>
        <fullName evidence="10">Rtp4 protein</fullName>
    </submittedName>
</protein>
<feature type="compositionally biased region" description="Low complexity" evidence="8">
    <location>
        <begin position="181"/>
        <end position="276"/>
    </location>
</feature>
<evidence type="ECO:0000256" key="7">
    <source>
        <dbReference type="ARBA" id="ARBA00023136"/>
    </source>
</evidence>
<keyword evidence="2" id="KW-0812">Transmembrane</keyword>
<evidence type="ECO:0000256" key="8">
    <source>
        <dbReference type="SAM" id="MobiDB-lite"/>
    </source>
</evidence>
<keyword evidence="7" id="KW-0472">Membrane</keyword>
<dbReference type="Pfam" id="PF13695">
    <property type="entry name" value="Zn_ribbon_3CxxC"/>
    <property type="match status" value="1"/>
</dbReference>
<keyword evidence="11" id="KW-1185">Reference proteome</keyword>
<dbReference type="GO" id="GO:0005737">
    <property type="term" value="C:cytoplasm"/>
    <property type="evidence" value="ECO:0007669"/>
    <property type="project" value="TreeGrafter"/>
</dbReference>
<reference evidence="10" key="1">
    <citation type="submission" date="2022-06" db="EMBL/GenBank/DDBJ databases">
        <authorList>
            <person name="Andreotti S."/>
            <person name="Wyler E."/>
        </authorList>
    </citation>
    <scope>NUCLEOTIDE SEQUENCE</scope>
</reference>
<feature type="domain" description="3CxxC-type" evidence="9">
    <location>
        <begin position="49"/>
        <end position="160"/>
    </location>
</feature>
<organism evidence="10 11">
    <name type="scientific">Phodopus roborovskii</name>
    <name type="common">Roborovski's desert hamster</name>
    <name type="synonym">Cricetulus roborovskii</name>
    <dbReference type="NCBI Taxonomy" id="109678"/>
    <lineage>
        <taxon>Eukaryota</taxon>
        <taxon>Metazoa</taxon>
        <taxon>Chordata</taxon>
        <taxon>Craniata</taxon>
        <taxon>Vertebrata</taxon>
        <taxon>Euteleostomi</taxon>
        <taxon>Mammalia</taxon>
        <taxon>Eutheria</taxon>
        <taxon>Euarchontoglires</taxon>
        <taxon>Glires</taxon>
        <taxon>Rodentia</taxon>
        <taxon>Myomorpha</taxon>
        <taxon>Muroidea</taxon>
        <taxon>Cricetidae</taxon>
        <taxon>Cricetinae</taxon>
        <taxon>Phodopus</taxon>
    </lineage>
</organism>
<comment type="caution">
    <text evidence="10">The sequence shown here is derived from an EMBL/GenBank/DDBJ whole genome shotgun (WGS) entry which is preliminary data.</text>
</comment>
<evidence type="ECO:0000313" key="11">
    <source>
        <dbReference type="Proteomes" id="UP001152836"/>
    </source>
</evidence>